<dbReference type="InterPro" id="IPR005845">
    <property type="entry name" value="A-D-PHexomutase_a/b/a-II"/>
</dbReference>
<comment type="similarity">
    <text evidence="2">Belongs to the phosphohexose mutase family.</text>
</comment>
<dbReference type="Gene3D" id="3.30.310.50">
    <property type="entry name" value="Alpha-D-phosphohexomutase, C-terminal domain"/>
    <property type="match status" value="1"/>
</dbReference>
<dbReference type="InterPro" id="IPR005841">
    <property type="entry name" value="Alpha-D-phosphohexomutase_SF"/>
</dbReference>
<dbReference type="SUPFAM" id="SSF55957">
    <property type="entry name" value="Phosphoglucomutase, C-terminal domain"/>
    <property type="match status" value="1"/>
</dbReference>
<keyword evidence="5" id="KW-0460">Magnesium</keyword>
<sequence>MPEERPESGGPVRPEPGAAEGAVEAAPVGGLHERVRAWIAEDPDPVTREELRVLLERGDDAALAARFEAPLEFGTAGIRGALGAGPARMNRLVVRRVTAGLAARLAVEAAPEGQRVVVGRDARHQSEAFAEETAAVLAAGGFEVVRLDGVVPTPLLAFAVRHLGASAAVQITASHNPPQDNGYKVYWHDGAQIAPPLDVEISEAMDRAAAPGALTIPEDAAPAPDADATGELRRAYHRAVHGLVEHSPDAPPVTDEVRAARRRLRIVATPLHGVAGADLVSVLTAAGFDDVRLVASQADPDPDFPSVAFPNPEEPGALDAALDEAAAVGADLLIATDPDGDRLAAAVPPAAAPQEVAGEEAATDAADPGNWRRLSGDELGCLLAEDRLAHGAGPERYVGTTVVSSRLLARIAAHHGVAHAETLTGFKWLARVAAEQAAAGYRHVLSYEQALGVMAGDVVMDKDGISAALLLADLVARLADEGRAVPDALDALARRHGLHATGGRSIRLDEQGGDTLVEAALGRLCEQPPAELAGVRVEALVDHREGARYQLGAGASTSLGTPPTELLALELADGSRCQVRPSGTEPLLKCYLEVVEPVADGEAVAVARARAEQRLAAVDEGFLDALGLAPRG</sequence>
<dbReference type="GO" id="GO:0000287">
    <property type="term" value="F:magnesium ion binding"/>
    <property type="evidence" value="ECO:0007669"/>
    <property type="project" value="InterPro"/>
</dbReference>
<dbReference type="GO" id="GO:0005975">
    <property type="term" value="P:carbohydrate metabolic process"/>
    <property type="evidence" value="ECO:0007669"/>
    <property type="project" value="InterPro"/>
</dbReference>
<feature type="domain" description="Alpha-D-phosphohexomutase alpha/beta/alpha" evidence="9">
    <location>
        <begin position="72"/>
        <end position="208"/>
    </location>
</feature>
<protein>
    <submittedName>
        <fullName evidence="12">Phospho-sugar mutase</fullName>
    </submittedName>
</protein>
<evidence type="ECO:0000256" key="6">
    <source>
        <dbReference type="ARBA" id="ARBA00023235"/>
    </source>
</evidence>
<organism evidence="12 13">
    <name type="scientific">Egibacter rhizosphaerae</name>
    <dbReference type="NCBI Taxonomy" id="1670831"/>
    <lineage>
        <taxon>Bacteria</taxon>
        <taxon>Bacillati</taxon>
        <taxon>Actinomycetota</taxon>
        <taxon>Nitriliruptoria</taxon>
        <taxon>Egibacterales</taxon>
        <taxon>Egibacteraceae</taxon>
        <taxon>Egibacter</taxon>
    </lineage>
</organism>
<feature type="domain" description="Alpha-D-phosphohexomutase alpha/beta/alpha" evidence="11">
    <location>
        <begin position="376"/>
        <end position="477"/>
    </location>
</feature>
<evidence type="ECO:0000256" key="5">
    <source>
        <dbReference type="ARBA" id="ARBA00022842"/>
    </source>
</evidence>
<feature type="region of interest" description="Disordered" evidence="7">
    <location>
        <begin position="1"/>
        <end position="26"/>
    </location>
</feature>
<evidence type="ECO:0000313" key="13">
    <source>
        <dbReference type="Proteomes" id="UP000291469"/>
    </source>
</evidence>
<dbReference type="InterPro" id="IPR005843">
    <property type="entry name" value="A-D-PHexomutase_C"/>
</dbReference>
<dbReference type="PANTHER" id="PTHR45745">
    <property type="entry name" value="PHOSPHOMANNOMUTASE 45A"/>
    <property type="match status" value="1"/>
</dbReference>
<keyword evidence="13" id="KW-1185">Reference proteome</keyword>
<dbReference type="Pfam" id="PF00408">
    <property type="entry name" value="PGM_PMM_IV"/>
    <property type="match status" value="1"/>
</dbReference>
<keyword evidence="3" id="KW-0597">Phosphoprotein</keyword>
<accession>A0A411YIR2</accession>
<feature type="region of interest" description="Disordered" evidence="7">
    <location>
        <begin position="349"/>
        <end position="370"/>
    </location>
</feature>
<gene>
    <name evidence="12" type="ORF">ER308_17550</name>
</gene>
<dbReference type="InterPro" id="IPR036900">
    <property type="entry name" value="A-D-PHexomutase_C_sf"/>
</dbReference>
<dbReference type="PROSITE" id="PS00710">
    <property type="entry name" value="PGM_PMM"/>
    <property type="match status" value="1"/>
</dbReference>
<dbReference type="CDD" id="cd05799">
    <property type="entry name" value="PGM2"/>
    <property type="match status" value="1"/>
</dbReference>
<evidence type="ECO:0000256" key="2">
    <source>
        <dbReference type="ARBA" id="ARBA00010231"/>
    </source>
</evidence>
<reference evidence="12 13" key="1">
    <citation type="submission" date="2019-01" db="EMBL/GenBank/DDBJ databases">
        <title>Egibacter rhizosphaerae EGI 80759T.</title>
        <authorList>
            <person name="Chen D.-D."/>
            <person name="Tian Y."/>
            <person name="Jiao J.-Y."/>
            <person name="Zhang X.-T."/>
            <person name="Zhang Y.-G."/>
            <person name="Zhang Y."/>
            <person name="Xiao M."/>
            <person name="Shu W.-S."/>
            <person name="Li W.-J."/>
        </authorList>
    </citation>
    <scope>NUCLEOTIDE SEQUENCE [LARGE SCALE GENOMIC DNA]</scope>
    <source>
        <strain evidence="12 13">EGI 80759</strain>
    </source>
</reference>
<keyword evidence="6" id="KW-0413">Isomerase</keyword>
<dbReference type="Pfam" id="PF02880">
    <property type="entry name" value="PGM_PMM_III"/>
    <property type="match status" value="1"/>
</dbReference>
<feature type="domain" description="Alpha-D-phosphohexomutase C-terminal" evidence="8">
    <location>
        <begin position="563"/>
        <end position="607"/>
    </location>
</feature>
<dbReference type="PANTHER" id="PTHR45745:SF1">
    <property type="entry name" value="PHOSPHOGLUCOMUTASE 2B-RELATED"/>
    <property type="match status" value="1"/>
</dbReference>
<keyword evidence="4" id="KW-0479">Metal-binding</keyword>
<dbReference type="KEGG" id="erz:ER308_17550"/>
<proteinExistence type="inferred from homology"/>
<comment type="cofactor">
    <cofactor evidence="1">
        <name>Mg(2+)</name>
        <dbReference type="ChEBI" id="CHEBI:18420"/>
    </cofactor>
</comment>
<dbReference type="AlphaFoldDB" id="A0A411YIR2"/>
<dbReference type="GO" id="GO:0006166">
    <property type="term" value="P:purine ribonucleoside salvage"/>
    <property type="evidence" value="ECO:0007669"/>
    <property type="project" value="TreeGrafter"/>
</dbReference>
<evidence type="ECO:0000259" key="11">
    <source>
        <dbReference type="Pfam" id="PF02880"/>
    </source>
</evidence>
<dbReference type="PRINTS" id="PR00509">
    <property type="entry name" value="PGMPMM"/>
</dbReference>
<name>A0A411YIR2_9ACTN</name>
<dbReference type="GO" id="GO:0008973">
    <property type="term" value="F:phosphopentomutase activity"/>
    <property type="evidence" value="ECO:0007669"/>
    <property type="project" value="TreeGrafter"/>
</dbReference>
<dbReference type="SUPFAM" id="SSF53738">
    <property type="entry name" value="Phosphoglucomutase, first 3 domains"/>
    <property type="match status" value="3"/>
</dbReference>
<dbReference type="InterPro" id="IPR016055">
    <property type="entry name" value="A-D-PHexomutase_a/b/a-I/II/III"/>
</dbReference>
<dbReference type="Pfam" id="PF02879">
    <property type="entry name" value="PGM_PMM_II"/>
    <property type="match status" value="1"/>
</dbReference>
<dbReference type="Proteomes" id="UP000291469">
    <property type="component" value="Chromosome"/>
</dbReference>
<evidence type="ECO:0000256" key="7">
    <source>
        <dbReference type="SAM" id="MobiDB-lite"/>
    </source>
</evidence>
<dbReference type="InterPro" id="IPR016066">
    <property type="entry name" value="A-D-PHexomutase_CS"/>
</dbReference>
<evidence type="ECO:0000256" key="1">
    <source>
        <dbReference type="ARBA" id="ARBA00001946"/>
    </source>
</evidence>
<feature type="domain" description="Alpha-D-phosphohexomutase alpha/beta/alpha" evidence="10">
    <location>
        <begin position="258"/>
        <end position="346"/>
    </location>
</feature>
<evidence type="ECO:0000313" key="12">
    <source>
        <dbReference type="EMBL" id="QBI21195.1"/>
    </source>
</evidence>
<evidence type="ECO:0000259" key="9">
    <source>
        <dbReference type="Pfam" id="PF02878"/>
    </source>
</evidence>
<evidence type="ECO:0000259" key="10">
    <source>
        <dbReference type="Pfam" id="PF02879"/>
    </source>
</evidence>
<dbReference type="OrthoDB" id="9806956at2"/>
<dbReference type="EMBL" id="CP036402">
    <property type="protein sequence ID" value="QBI21195.1"/>
    <property type="molecule type" value="Genomic_DNA"/>
</dbReference>
<dbReference type="Gene3D" id="3.40.120.10">
    <property type="entry name" value="Alpha-D-Glucose-1,6-Bisphosphate, subunit A, domain 3"/>
    <property type="match status" value="3"/>
</dbReference>
<dbReference type="InterPro" id="IPR005846">
    <property type="entry name" value="A-D-PHexomutase_a/b/a-III"/>
</dbReference>
<dbReference type="RefSeq" id="WP_131156188.1">
    <property type="nucleotide sequence ID" value="NZ_CP036402.1"/>
</dbReference>
<evidence type="ECO:0000256" key="3">
    <source>
        <dbReference type="ARBA" id="ARBA00022553"/>
    </source>
</evidence>
<dbReference type="InterPro" id="IPR005844">
    <property type="entry name" value="A-D-PHexomutase_a/b/a-I"/>
</dbReference>
<feature type="compositionally biased region" description="Low complexity" evidence="7">
    <location>
        <begin position="15"/>
        <end position="26"/>
    </location>
</feature>
<evidence type="ECO:0000256" key="4">
    <source>
        <dbReference type="ARBA" id="ARBA00022723"/>
    </source>
</evidence>
<evidence type="ECO:0000259" key="8">
    <source>
        <dbReference type="Pfam" id="PF00408"/>
    </source>
</evidence>
<dbReference type="Pfam" id="PF02878">
    <property type="entry name" value="PGM_PMM_I"/>
    <property type="match status" value="1"/>
</dbReference>